<dbReference type="InterPro" id="IPR013783">
    <property type="entry name" value="Ig-like_fold"/>
</dbReference>
<dbReference type="Pfam" id="PF13585">
    <property type="entry name" value="CHU_C"/>
    <property type="match status" value="1"/>
</dbReference>
<dbReference type="RefSeq" id="WP_147924315.1">
    <property type="nucleotide sequence ID" value="NZ_VRTY01000205.1"/>
</dbReference>
<comment type="caution">
    <text evidence="1">The sequence shown here is derived from an EMBL/GenBank/DDBJ whole genome shotgun (WGS) entry which is preliminary data.</text>
</comment>
<evidence type="ECO:0000313" key="1">
    <source>
        <dbReference type="EMBL" id="TXK18379.1"/>
    </source>
</evidence>
<dbReference type="Gene3D" id="2.60.40.10">
    <property type="entry name" value="Immunoglobulins"/>
    <property type="match status" value="1"/>
</dbReference>
<feature type="non-terminal residue" evidence="1">
    <location>
        <position position="606"/>
    </location>
</feature>
<evidence type="ECO:0000313" key="2">
    <source>
        <dbReference type="Proteomes" id="UP000321926"/>
    </source>
</evidence>
<reference evidence="1 2" key="1">
    <citation type="submission" date="2019-08" db="EMBL/GenBank/DDBJ databases">
        <authorList>
            <person name="Shi S."/>
        </authorList>
    </citation>
    <scope>NUCLEOTIDE SEQUENCE [LARGE SCALE GENOMIC DNA]</scope>
    <source>
        <strain evidence="1 2">GY10130</strain>
    </source>
</reference>
<accession>A0A5C8IDN9</accession>
<feature type="non-terminal residue" evidence="1">
    <location>
        <position position="1"/>
    </location>
</feature>
<dbReference type="Proteomes" id="UP000321926">
    <property type="component" value="Unassembled WGS sequence"/>
</dbReference>
<proteinExistence type="predicted"/>
<gene>
    <name evidence="1" type="ORF">FVR03_24055</name>
</gene>
<dbReference type="EMBL" id="VRTY01000205">
    <property type="protein sequence ID" value="TXK18379.1"/>
    <property type="molecule type" value="Genomic_DNA"/>
</dbReference>
<name>A0A5C8IDN9_9BACT</name>
<organism evidence="1 2">
    <name type="scientific">Pontibacter qinzhouensis</name>
    <dbReference type="NCBI Taxonomy" id="2603253"/>
    <lineage>
        <taxon>Bacteria</taxon>
        <taxon>Pseudomonadati</taxon>
        <taxon>Bacteroidota</taxon>
        <taxon>Cytophagia</taxon>
        <taxon>Cytophagales</taxon>
        <taxon>Hymenobacteraceae</taxon>
        <taxon>Pontibacter</taxon>
    </lineage>
</organism>
<dbReference type="OrthoDB" id="1123245at2"/>
<sequence length="606" mass="66050">VRDMQILVREGPNRPPVLEPRDTCIVAGTTLEWLMRATDPDGDRITLTASSGLIPPATFTQTVNAPGAASGLFRWATECSDVRDEPYLVVVRAEDQLPIGQRLADLQPWRIRVVGPPPENLVATGQGKDVLLTWDPYVCRNASVIRVYRREGPSGFEPDTCQTGIPASTGFVLIAEVGSGEVSYLDNNGGQGLESGKEFCYMLYAEFPAPGRGQSLASNEACVAVEQDIPYLTHVSVEATAASSGQVTVRWTQPGAGVELLEGPFQYRLYRKVGQGPDGGQGYAPVARFDRLADTVFVDRGLNTLGEAYRYKLEFYHTVGGRLALYDSTSASSVRLEAEATQEGESRISLSWGYQVPWENAGRLHRIYRAVEGQAFVLIDSVAGTGAGGAYEDLGAFGGQGLLRGQVYCYYVETVGAYGIAGLPEPLLNLSQQACVLLPRVICAPALTLDELDCERFSVRETPPPYQNVLEWVPQVTGDCTEEIAYYTVYFKARLDGEWEALGTTEETRYVHGGLESFAGCYRVTATGVNGVESGPSNEECKDNCLSFVLPNIITPNGDGRNDVFRPDRETGFVRSTRFTVYNRWGGKVYEGSADPYINWDGTSSG</sequence>
<dbReference type="AlphaFoldDB" id="A0A5C8IDN9"/>
<keyword evidence="2" id="KW-1185">Reference proteome</keyword>
<protein>
    <submittedName>
        <fullName evidence="1">Gliding motility-associated C-terminal domain-containing protein</fullName>
    </submittedName>
</protein>